<dbReference type="SMART" id="SM01043">
    <property type="entry name" value="BTAD"/>
    <property type="match status" value="1"/>
</dbReference>
<dbReference type="SUPFAM" id="SSF46894">
    <property type="entry name" value="C-terminal effector domain of the bipartite response regulators"/>
    <property type="match status" value="1"/>
</dbReference>
<keyword evidence="3" id="KW-0805">Transcription regulation</keyword>
<dbReference type="GO" id="GO:0000160">
    <property type="term" value="P:phosphorelay signal transduction system"/>
    <property type="evidence" value="ECO:0007669"/>
    <property type="project" value="UniProtKB-KW"/>
</dbReference>
<comment type="similarity">
    <text evidence="1">Belongs to the AfsR/DnrI/RedD regulatory family.</text>
</comment>
<evidence type="ECO:0000256" key="3">
    <source>
        <dbReference type="ARBA" id="ARBA00023015"/>
    </source>
</evidence>
<accession>A0AAU2ACN6</accession>
<dbReference type="InterPro" id="IPR001867">
    <property type="entry name" value="OmpR/PhoB-type_DNA-bd"/>
</dbReference>
<dbReference type="PANTHER" id="PTHR35807:SF1">
    <property type="entry name" value="TRANSCRIPTIONAL REGULATOR REDD"/>
    <property type="match status" value="1"/>
</dbReference>
<dbReference type="CDD" id="cd15831">
    <property type="entry name" value="BTAD"/>
    <property type="match status" value="1"/>
</dbReference>
<dbReference type="InterPro" id="IPR016032">
    <property type="entry name" value="Sig_transdc_resp-reg_C-effctor"/>
</dbReference>
<dbReference type="Gene3D" id="1.25.40.10">
    <property type="entry name" value="Tetratricopeptide repeat domain"/>
    <property type="match status" value="1"/>
</dbReference>
<dbReference type="PROSITE" id="PS51755">
    <property type="entry name" value="OMPR_PHOB"/>
    <property type="match status" value="1"/>
</dbReference>
<dbReference type="InterPro" id="IPR005158">
    <property type="entry name" value="BTAD"/>
</dbReference>
<dbReference type="AlphaFoldDB" id="A0AAU2ACN6"/>
<evidence type="ECO:0000256" key="1">
    <source>
        <dbReference type="ARBA" id="ARBA00005820"/>
    </source>
</evidence>
<evidence type="ECO:0000256" key="2">
    <source>
        <dbReference type="ARBA" id="ARBA00023012"/>
    </source>
</evidence>
<evidence type="ECO:0000256" key="5">
    <source>
        <dbReference type="ARBA" id="ARBA00023163"/>
    </source>
</evidence>
<dbReference type="InterPro" id="IPR051677">
    <property type="entry name" value="AfsR-DnrI-RedD_regulator"/>
</dbReference>
<gene>
    <name evidence="9" type="ORF">OHA22_42650</name>
</gene>
<dbReference type="Pfam" id="PF00486">
    <property type="entry name" value="Trans_reg_C"/>
    <property type="match status" value="1"/>
</dbReference>
<feature type="region of interest" description="Disordered" evidence="7">
    <location>
        <begin position="283"/>
        <end position="302"/>
    </location>
</feature>
<dbReference type="SMART" id="SM00862">
    <property type="entry name" value="Trans_reg_C"/>
    <property type="match status" value="1"/>
</dbReference>
<protein>
    <submittedName>
        <fullName evidence="9">AfsR/SARP family transcriptional regulator</fullName>
    </submittedName>
</protein>
<dbReference type="GO" id="GO:0006355">
    <property type="term" value="P:regulation of DNA-templated transcription"/>
    <property type="evidence" value="ECO:0007669"/>
    <property type="project" value="InterPro"/>
</dbReference>
<evidence type="ECO:0000259" key="8">
    <source>
        <dbReference type="PROSITE" id="PS51755"/>
    </source>
</evidence>
<keyword evidence="5" id="KW-0804">Transcription</keyword>
<proteinExistence type="inferred from homology"/>
<dbReference type="InterPro" id="IPR011990">
    <property type="entry name" value="TPR-like_helical_dom_sf"/>
</dbReference>
<dbReference type="GO" id="GO:0003677">
    <property type="term" value="F:DNA binding"/>
    <property type="evidence" value="ECO:0007669"/>
    <property type="project" value="UniProtKB-UniRule"/>
</dbReference>
<dbReference type="PANTHER" id="PTHR35807">
    <property type="entry name" value="TRANSCRIPTIONAL REGULATOR REDD-RELATED"/>
    <property type="match status" value="1"/>
</dbReference>
<name>A0AAU2ACN6_9ACTN</name>
<keyword evidence="4 6" id="KW-0238">DNA-binding</keyword>
<feature type="DNA-binding region" description="OmpR/PhoB-type" evidence="6">
    <location>
        <begin position="14"/>
        <end position="124"/>
    </location>
</feature>
<dbReference type="EMBL" id="CP108222">
    <property type="protein sequence ID" value="WTT21763.1"/>
    <property type="molecule type" value="Genomic_DNA"/>
</dbReference>
<evidence type="ECO:0000256" key="4">
    <source>
        <dbReference type="ARBA" id="ARBA00023125"/>
    </source>
</evidence>
<evidence type="ECO:0000256" key="7">
    <source>
        <dbReference type="SAM" id="MobiDB-lite"/>
    </source>
</evidence>
<organism evidence="9">
    <name type="scientific">Streptomyces sp. NBC_00093</name>
    <dbReference type="NCBI Taxonomy" id="2975649"/>
    <lineage>
        <taxon>Bacteria</taxon>
        <taxon>Bacillati</taxon>
        <taxon>Actinomycetota</taxon>
        <taxon>Actinomycetes</taxon>
        <taxon>Kitasatosporales</taxon>
        <taxon>Streptomycetaceae</taxon>
        <taxon>Streptomyces</taxon>
    </lineage>
</organism>
<reference evidence="9" key="1">
    <citation type="submission" date="2022-10" db="EMBL/GenBank/DDBJ databases">
        <title>The complete genomes of actinobacterial strains from the NBC collection.</title>
        <authorList>
            <person name="Joergensen T.S."/>
            <person name="Alvarez Arevalo M."/>
            <person name="Sterndorff E.B."/>
            <person name="Faurdal D."/>
            <person name="Vuksanovic O."/>
            <person name="Mourched A.-S."/>
            <person name="Charusanti P."/>
            <person name="Shaw S."/>
            <person name="Blin K."/>
            <person name="Weber T."/>
        </authorList>
    </citation>
    <scope>NUCLEOTIDE SEQUENCE</scope>
    <source>
        <strain evidence="9">NBC_00093</strain>
    </source>
</reference>
<dbReference type="InterPro" id="IPR036388">
    <property type="entry name" value="WH-like_DNA-bd_sf"/>
</dbReference>
<keyword evidence="2" id="KW-0902">Two-component regulatory system</keyword>
<sequence length="302" mass="33010">MNDRGGGYADPAARKVLALVNVKILGSFEISVQGNSIVPSAPKLRQILALLAIRSNSVVAVSDFVDEIWGGAPPRSLSTTLQTYILQIRKILKCEGEAEGDGEAGENGLQSSIITHPGGYLLQTPESTKKDFEDFNESVEKGHREMLFGHYTEAVRTLSDALSLWRGSALVDVHRGSLLDSCAVRLEEARLSARILRTDACLGQGCDLQLLPELNSLVGLHPLNEKLQYQRMLALYRSGQVAESLQSYRNFYSAVKEQVGIEPSPQLQELQRAIFDSLPVLSEPSPSAETHKVISGSIRRSP</sequence>
<evidence type="ECO:0000256" key="6">
    <source>
        <dbReference type="PROSITE-ProRule" id="PRU01091"/>
    </source>
</evidence>
<evidence type="ECO:0000313" key="9">
    <source>
        <dbReference type="EMBL" id="WTT21763.1"/>
    </source>
</evidence>
<dbReference type="Pfam" id="PF03704">
    <property type="entry name" value="BTAD"/>
    <property type="match status" value="1"/>
</dbReference>
<feature type="domain" description="OmpR/PhoB-type" evidence="8">
    <location>
        <begin position="14"/>
        <end position="124"/>
    </location>
</feature>
<dbReference type="Gene3D" id="1.10.10.10">
    <property type="entry name" value="Winged helix-like DNA-binding domain superfamily/Winged helix DNA-binding domain"/>
    <property type="match status" value="1"/>
</dbReference>
<dbReference type="SUPFAM" id="SSF48452">
    <property type="entry name" value="TPR-like"/>
    <property type="match status" value="1"/>
</dbReference>